<evidence type="ECO:0000313" key="5">
    <source>
        <dbReference type="EMBL" id="KAF8773448.1"/>
    </source>
</evidence>
<comment type="function">
    <text evidence="3">Lectin involved in innate immunity. Agglutinates all types of human erythrocytes, Gram-positive and Gram-negative bacteria. Has a stronger agglutinating activity towards Gram-negative bacteria than towards Gram-positive bacteria. Specifically recognizes acetyl group-containing substances on agglutinated cells. The hemagglutinating activity was inhibited by EDTA, acetyl group-containing mono- and disaccharides, N-acetyl derivatives of amino acids, other acetyl group-containing substances, propionamide and benzamide. Enhances the antimicrobial activity of big defensin against Gram-positive bacteria but not against Gram-negative bacteria.</text>
</comment>
<dbReference type="EMBL" id="JABXBU010002227">
    <property type="protein sequence ID" value="KAF8773448.1"/>
    <property type="molecule type" value="Genomic_DNA"/>
</dbReference>
<dbReference type="PROSITE" id="PS51406">
    <property type="entry name" value="FIBRINOGEN_C_2"/>
    <property type="match status" value="1"/>
</dbReference>
<evidence type="ECO:0000256" key="3">
    <source>
        <dbReference type="ARBA" id="ARBA00053344"/>
    </source>
</evidence>
<comment type="caution">
    <text evidence="5">The sequence shown here is derived from an EMBL/GenBank/DDBJ whole genome shotgun (WGS) entry which is preliminary data.</text>
</comment>
<dbReference type="PROSITE" id="PS00514">
    <property type="entry name" value="FIBRINOGEN_C_1"/>
    <property type="match status" value="1"/>
</dbReference>
<dbReference type="Proteomes" id="UP000807504">
    <property type="component" value="Unassembled WGS sequence"/>
</dbReference>
<keyword evidence="1" id="KW-0106">Calcium</keyword>
<dbReference type="AlphaFoldDB" id="A0A8T0EIN8"/>
<gene>
    <name evidence="5" type="ORF">HNY73_016112</name>
</gene>
<dbReference type="GO" id="GO:0030246">
    <property type="term" value="F:carbohydrate binding"/>
    <property type="evidence" value="ECO:0007669"/>
    <property type="project" value="UniProtKB-ARBA"/>
</dbReference>
<dbReference type="PANTHER" id="PTHR19143">
    <property type="entry name" value="FIBRINOGEN/TENASCIN/ANGIOPOEITIN"/>
    <property type="match status" value="1"/>
</dbReference>
<evidence type="ECO:0000259" key="4">
    <source>
        <dbReference type="PROSITE" id="PS51406"/>
    </source>
</evidence>
<dbReference type="CDD" id="cd00087">
    <property type="entry name" value="FReD"/>
    <property type="match status" value="1"/>
</dbReference>
<dbReference type="Pfam" id="PF00147">
    <property type="entry name" value="Fibrinogen_C"/>
    <property type="match status" value="1"/>
</dbReference>
<dbReference type="InterPro" id="IPR020837">
    <property type="entry name" value="Fibrinogen_CS"/>
</dbReference>
<evidence type="ECO:0000256" key="1">
    <source>
        <dbReference type="ARBA" id="ARBA00022837"/>
    </source>
</evidence>
<dbReference type="PANTHER" id="PTHR19143:SF458">
    <property type="entry name" value="FIBRINOGEN C-TERMINAL DOMAIN-CONTAINING PROTEIN-RELATED"/>
    <property type="match status" value="1"/>
</dbReference>
<dbReference type="InterPro" id="IPR036056">
    <property type="entry name" value="Fibrinogen-like_C"/>
</dbReference>
<dbReference type="FunFam" id="3.90.215.10:FF:000001">
    <property type="entry name" value="Tenascin isoform 1"/>
    <property type="match status" value="1"/>
</dbReference>
<evidence type="ECO:0000313" key="6">
    <source>
        <dbReference type="Proteomes" id="UP000807504"/>
    </source>
</evidence>
<evidence type="ECO:0000256" key="2">
    <source>
        <dbReference type="ARBA" id="ARBA00023157"/>
    </source>
</evidence>
<dbReference type="NCBIfam" id="NF040941">
    <property type="entry name" value="GGGWT_bact"/>
    <property type="match status" value="1"/>
</dbReference>
<organism evidence="5 6">
    <name type="scientific">Argiope bruennichi</name>
    <name type="common">Wasp spider</name>
    <name type="synonym">Aranea bruennichi</name>
    <dbReference type="NCBI Taxonomy" id="94029"/>
    <lineage>
        <taxon>Eukaryota</taxon>
        <taxon>Metazoa</taxon>
        <taxon>Ecdysozoa</taxon>
        <taxon>Arthropoda</taxon>
        <taxon>Chelicerata</taxon>
        <taxon>Arachnida</taxon>
        <taxon>Araneae</taxon>
        <taxon>Araneomorphae</taxon>
        <taxon>Entelegynae</taxon>
        <taxon>Araneoidea</taxon>
        <taxon>Araneidae</taxon>
        <taxon>Argiope</taxon>
    </lineage>
</organism>
<dbReference type="SMART" id="SM00186">
    <property type="entry name" value="FBG"/>
    <property type="match status" value="1"/>
</dbReference>
<dbReference type="InterPro" id="IPR050373">
    <property type="entry name" value="Fibrinogen_C-term_domain"/>
</dbReference>
<reference evidence="5" key="1">
    <citation type="journal article" date="2020" name="bioRxiv">
        <title>Chromosome-level reference genome of the European wasp spider Argiope bruennichi: a resource for studies on range expansion and evolutionary adaptation.</title>
        <authorList>
            <person name="Sheffer M.M."/>
            <person name="Hoppe A."/>
            <person name="Krehenwinkel H."/>
            <person name="Uhl G."/>
            <person name="Kuss A.W."/>
            <person name="Jensen L."/>
            <person name="Jensen C."/>
            <person name="Gillespie R.G."/>
            <person name="Hoff K.J."/>
            <person name="Prost S."/>
        </authorList>
    </citation>
    <scope>NUCLEOTIDE SEQUENCE</scope>
</reference>
<feature type="domain" description="Fibrinogen C-terminal" evidence="4">
    <location>
        <begin position="17"/>
        <end position="243"/>
    </location>
</feature>
<protein>
    <submittedName>
        <fullName evidence="5">Techylectin-5A like protein</fullName>
    </submittedName>
</protein>
<keyword evidence="6" id="KW-1185">Reference proteome</keyword>
<dbReference type="InterPro" id="IPR002181">
    <property type="entry name" value="Fibrinogen_a/b/g_C_dom"/>
</dbReference>
<dbReference type="Gene3D" id="3.90.215.10">
    <property type="entry name" value="Gamma Fibrinogen, chain A, domain 1"/>
    <property type="match status" value="1"/>
</dbReference>
<dbReference type="InterPro" id="IPR014716">
    <property type="entry name" value="Fibrinogen_a/b/g_C_1"/>
</dbReference>
<keyword evidence="2" id="KW-1015">Disulfide bond</keyword>
<dbReference type="GO" id="GO:0005615">
    <property type="term" value="C:extracellular space"/>
    <property type="evidence" value="ECO:0007669"/>
    <property type="project" value="TreeGrafter"/>
</dbReference>
<accession>A0A8T0EIN8</accession>
<dbReference type="GO" id="GO:0098609">
    <property type="term" value="P:cell-cell adhesion"/>
    <property type="evidence" value="ECO:0007669"/>
    <property type="project" value="UniProtKB-ARBA"/>
</dbReference>
<sequence length="257" mass="29648">MIAKAKLSIPVCTNLSPSLIPKPVDCEEVLRNGHAETGIYTIWPRSRVSEEKSLQVYCDMDTEGGGWTVIQRRGDFGRAKDYFFKDWESYKRGFGDIDKDFWFGNDNIFALTSQRLYSIRFDLKAVDGETSYALYDTFWIDDEDHKYTLHIKDYTGNAGDSMVAHHDNAKFSTKDVDNDNQKDNNCALKFKGGWWYNSCHVSNLNGLYLKGHHESFADGVNWKSWKHYNESLEFTEMKIRPSNFGKGVISENTPRDL</sequence>
<name>A0A8T0EIN8_ARGBR</name>
<reference evidence="5" key="2">
    <citation type="submission" date="2020-06" db="EMBL/GenBank/DDBJ databases">
        <authorList>
            <person name="Sheffer M."/>
        </authorList>
    </citation>
    <scope>NUCLEOTIDE SEQUENCE</scope>
</reference>
<dbReference type="SUPFAM" id="SSF56496">
    <property type="entry name" value="Fibrinogen C-terminal domain-like"/>
    <property type="match status" value="1"/>
</dbReference>
<proteinExistence type="predicted"/>